<accession>A0A9W9IUX6</accession>
<keyword evidence="2" id="KW-0472">Membrane</keyword>
<keyword evidence="4" id="KW-1185">Reference proteome</keyword>
<dbReference type="OrthoDB" id="2496787at2759"/>
<evidence type="ECO:0000256" key="1">
    <source>
        <dbReference type="SAM" id="MobiDB-lite"/>
    </source>
</evidence>
<keyword evidence="2" id="KW-0812">Transmembrane</keyword>
<organism evidence="3 4">
    <name type="scientific">Penicillium cf. viridicatum</name>
    <dbReference type="NCBI Taxonomy" id="2972119"/>
    <lineage>
        <taxon>Eukaryota</taxon>
        <taxon>Fungi</taxon>
        <taxon>Dikarya</taxon>
        <taxon>Ascomycota</taxon>
        <taxon>Pezizomycotina</taxon>
        <taxon>Eurotiomycetes</taxon>
        <taxon>Eurotiomycetidae</taxon>
        <taxon>Eurotiales</taxon>
        <taxon>Aspergillaceae</taxon>
        <taxon>Penicillium</taxon>
    </lineage>
</organism>
<name>A0A9W9IUX6_9EURO</name>
<feature type="compositionally biased region" description="Polar residues" evidence="1">
    <location>
        <begin position="46"/>
        <end position="65"/>
    </location>
</feature>
<evidence type="ECO:0000256" key="2">
    <source>
        <dbReference type="SAM" id="Phobius"/>
    </source>
</evidence>
<dbReference type="Proteomes" id="UP001150942">
    <property type="component" value="Unassembled WGS sequence"/>
</dbReference>
<reference evidence="3" key="2">
    <citation type="journal article" date="2023" name="IMA Fungus">
        <title>Comparative genomic study of the Penicillium genus elucidates a diverse pangenome and 15 lateral gene transfer events.</title>
        <authorList>
            <person name="Petersen C."/>
            <person name="Sorensen T."/>
            <person name="Nielsen M.R."/>
            <person name="Sondergaard T.E."/>
            <person name="Sorensen J.L."/>
            <person name="Fitzpatrick D.A."/>
            <person name="Frisvad J.C."/>
            <person name="Nielsen K.L."/>
        </authorList>
    </citation>
    <scope>NUCLEOTIDE SEQUENCE</scope>
    <source>
        <strain evidence="3">IBT 20477</strain>
    </source>
</reference>
<dbReference type="AlphaFoldDB" id="A0A9W9IUX6"/>
<evidence type="ECO:0000313" key="3">
    <source>
        <dbReference type="EMBL" id="KAJ5182341.1"/>
    </source>
</evidence>
<reference evidence="3" key="1">
    <citation type="submission" date="2022-11" db="EMBL/GenBank/DDBJ databases">
        <authorList>
            <person name="Petersen C."/>
        </authorList>
    </citation>
    <scope>NUCLEOTIDE SEQUENCE</scope>
    <source>
        <strain evidence="3">IBT 20477</strain>
    </source>
</reference>
<dbReference type="EMBL" id="JAPQKQ010000009">
    <property type="protein sequence ID" value="KAJ5182341.1"/>
    <property type="molecule type" value="Genomic_DNA"/>
</dbReference>
<evidence type="ECO:0000313" key="4">
    <source>
        <dbReference type="Proteomes" id="UP001150942"/>
    </source>
</evidence>
<protein>
    <submittedName>
        <fullName evidence="3">Uncharacterized protein</fullName>
    </submittedName>
</protein>
<feature type="transmembrane region" description="Helical" evidence="2">
    <location>
        <begin position="12"/>
        <end position="33"/>
    </location>
</feature>
<proteinExistence type="predicted"/>
<comment type="caution">
    <text evidence="3">The sequence shown here is derived from an EMBL/GenBank/DDBJ whole genome shotgun (WGS) entry which is preliminary data.</text>
</comment>
<feature type="region of interest" description="Disordered" evidence="1">
    <location>
        <begin position="44"/>
        <end position="65"/>
    </location>
</feature>
<gene>
    <name evidence="3" type="ORF">N7449_012488</name>
</gene>
<sequence>MHSDFPYAAVPFELLDVIQVNMAIICATAIPIISRVRKAVRESHTKNQSTAGLGSYCHSSNPSSF</sequence>
<keyword evidence="2" id="KW-1133">Transmembrane helix</keyword>